<organism evidence="5 6">
    <name type="scientific">Leucobacter luti</name>
    <dbReference type="NCBI Taxonomy" id="340320"/>
    <lineage>
        <taxon>Bacteria</taxon>
        <taxon>Bacillati</taxon>
        <taxon>Actinomycetota</taxon>
        <taxon>Actinomycetes</taxon>
        <taxon>Micrococcales</taxon>
        <taxon>Microbacteriaceae</taxon>
        <taxon>Leucobacter</taxon>
    </lineage>
</organism>
<dbReference type="PROSITE" id="PS51206">
    <property type="entry name" value="SF3_HELICASE_1"/>
    <property type="match status" value="1"/>
</dbReference>
<gene>
    <name evidence="5" type="ORF">EV139_2012</name>
</gene>
<protein>
    <submittedName>
        <fullName evidence="5">Putative DNA primase/helicase</fullName>
    </submittedName>
</protein>
<evidence type="ECO:0000256" key="1">
    <source>
        <dbReference type="ARBA" id="ARBA00022741"/>
    </source>
</evidence>
<sequence length="508" mass="54615">MHQNENSPGTGNTEAVEVAADATHKSTSLDAAAQLSHVDVIQRKLNLALADASDNQAKLAYHFAADHGHRVKYTAGLKWFVFDGTRYKADENEAVVTRLLLDTLRALKAEGVAEAAAALDKSDERKAAEAKTGMAANAQTSSGLDSILKIAGRLSGIAAQVSDFDAKPHLLNMPSGTLDLNTGMRHPHDPHDMLTKVTVGDYDPQAPAQSVLWDEFLATVLPDAEVLRYLQQAVGLSLWGAVLLHVLLILIGTGRNGKGVFYNAVMHALGDYATVADDGLFEATHGRNANSASPAIAKLRGARFLVSSELDEKARLDAALTKRLTGGDKLSARDLWAKPFEFDPAFTAFMVTNFLPKLPANDAAVWARVRVVPFSVVIPDAQQDVLLPEKLKAHADAVLAWAARGWTDYQANGLVTPAAVQVATQEYAESQDDVRRFIDECCNPAPLATSFVTTGLHSAYTEWAQGENIHPAHILGKTKFSQSLERLGYPGVKSRHGTAHGLVAVSKP</sequence>
<evidence type="ECO:0000313" key="6">
    <source>
        <dbReference type="Proteomes" id="UP000291832"/>
    </source>
</evidence>
<dbReference type="GO" id="GO:0016787">
    <property type="term" value="F:hydrolase activity"/>
    <property type="evidence" value="ECO:0007669"/>
    <property type="project" value="UniProtKB-KW"/>
</dbReference>
<dbReference type="Gene3D" id="3.40.50.300">
    <property type="entry name" value="P-loop containing nucleotide triphosphate hydrolases"/>
    <property type="match status" value="1"/>
</dbReference>
<dbReference type="EMBL" id="SHKI01000005">
    <property type="protein sequence ID" value="RZT64593.1"/>
    <property type="molecule type" value="Genomic_DNA"/>
</dbReference>
<dbReference type="GO" id="GO:0004386">
    <property type="term" value="F:helicase activity"/>
    <property type="evidence" value="ECO:0007669"/>
    <property type="project" value="UniProtKB-KW"/>
</dbReference>
<accession>A0A4Q7TV18</accession>
<dbReference type="SMART" id="SM00885">
    <property type="entry name" value="D5_N"/>
    <property type="match status" value="1"/>
</dbReference>
<evidence type="ECO:0000256" key="2">
    <source>
        <dbReference type="ARBA" id="ARBA00022801"/>
    </source>
</evidence>
<dbReference type="GO" id="GO:0005524">
    <property type="term" value="F:ATP binding"/>
    <property type="evidence" value="ECO:0007669"/>
    <property type="project" value="UniProtKB-KW"/>
</dbReference>
<dbReference type="InterPro" id="IPR006500">
    <property type="entry name" value="Helicase_put_C_phage/plasmid"/>
</dbReference>
<keyword evidence="5" id="KW-0347">Helicase</keyword>
<evidence type="ECO:0000313" key="5">
    <source>
        <dbReference type="EMBL" id="RZT64593.1"/>
    </source>
</evidence>
<evidence type="ECO:0000256" key="3">
    <source>
        <dbReference type="ARBA" id="ARBA00022840"/>
    </source>
</evidence>
<keyword evidence="1" id="KW-0547">Nucleotide-binding</keyword>
<dbReference type="NCBIfam" id="TIGR01613">
    <property type="entry name" value="primase_Cterm"/>
    <property type="match status" value="1"/>
</dbReference>
<comment type="caution">
    <text evidence="5">The sequence shown here is derived from an EMBL/GenBank/DDBJ whole genome shotgun (WGS) entry which is preliminary data.</text>
</comment>
<dbReference type="Proteomes" id="UP000291832">
    <property type="component" value="Unassembled WGS sequence"/>
</dbReference>
<keyword evidence="6" id="KW-1185">Reference proteome</keyword>
<keyword evidence="2" id="KW-0378">Hydrolase</keyword>
<feature type="domain" description="SF3 helicase" evidence="4">
    <location>
        <begin position="225"/>
        <end position="387"/>
    </location>
</feature>
<dbReference type="InterPro" id="IPR027417">
    <property type="entry name" value="P-loop_NTPase"/>
</dbReference>
<dbReference type="InterPro" id="IPR051620">
    <property type="entry name" value="ORF904-like_C"/>
</dbReference>
<dbReference type="Pfam" id="PF08706">
    <property type="entry name" value="D5_N"/>
    <property type="match status" value="1"/>
</dbReference>
<dbReference type="PANTHER" id="PTHR35372:SF2">
    <property type="entry name" value="SF3 HELICASE DOMAIN-CONTAINING PROTEIN"/>
    <property type="match status" value="1"/>
</dbReference>
<evidence type="ECO:0000259" key="4">
    <source>
        <dbReference type="PROSITE" id="PS51206"/>
    </source>
</evidence>
<keyword evidence="3" id="KW-0067">ATP-binding</keyword>
<dbReference type="OrthoDB" id="9763644at2"/>
<dbReference type="AlphaFoldDB" id="A0A4Q7TV18"/>
<name>A0A4Q7TV18_9MICO</name>
<dbReference type="InterPro" id="IPR014818">
    <property type="entry name" value="Phage/plasmid_primase_P4_C"/>
</dbReference>
<proteinExistence type="predicted"/>
<dbReference type="InterPro" id="IPR014015">
    <property type="entry name" value="Helicase_SF3_DNA-vir"/>
</dbReference>
<reference evidence="5 6" key="1">
    <citation type="journal article" date="2015" name="Stand. Genomic Sci.">
        <title>Genomic Encyclopedia of Bacterial and Archaeal Type Strains, Phase III: the genomes of soil and plant-associated and newly described type strains.</title>
        <authorList>
            <person name="Whitman W.B."/>
            <person name="Woyke T."/>
            <person name="Klenk H.P."/>
            <person name="Zhou Y."/>
            <person name="Lilburn T.G."/>
            <person name="Beck B.J."/>
            <person name="De Vos P."/>
            <person name="Vandamme P."/>
            <person name="Eisen J.A."/>
            <person name="Garrity G."/>
            <person name="Hugenholtz P."/>
            <person name="Kyrpides N.C."/>
        </authorList>
    </citation>
    <scope>NUCLEOTIDE SEQUENCE [LARGE SCALE GENOMIC DNA]</scope>
    <source>
        <strain evidence="5 6">RF6</strain>
    </source>
</reference>
<dbReference type="PANTHER" id="PTHR35372">
    <property type="entry name" value="ATP BINDING PROTEIN-RELATED"/>
    <property type="match status" value="1"/>
</dbReference>
<dbReference type="RefSeq" id="WP_130454193.1">
    <property type="nucleotide sequence ID" value="NZ_QYAG01000001.1"/>
</dbReference>